<evidence type="ECO:0000313" key="1">
    <source>
        <dbReference type="EMBL" id="CAI9301149.1"/>
    </source>
</evidence>
<gene>
    <name evidence="1" type="ORF">LSALG_LOCUS39724</name>
</gene>
<reference evidence="1" key="1">
    <citation type="submission" date="2023-04" db="EMBL/GenBank/DDBJ databases">
        <authorList>
            <person name="Vijverberg K."/>
            <person name="Xiong W."/>
            <person name="Schranz E."/>
        </authorList>
    </citation>
    <scope>NUCLEOTIDE SEQUENCE</scope>
</reference>
<accession>A0AA36EM88</accession>
<proteinExistence type="predicted"/>
<name>A0AA36EM88_LACSI</name>
<evidence type="ECO:0000313" key="2">
    <source>
        <dbReference type="Proteomes" id="UP001177003"/>
    </source>
</evidence>
<dbReference type="Proteomes" id="UP001177003">
    <property type="component" value="Chromosome 9"/>
</dbReference>
<dbReference type="EMBL" id="OX465085">
    <property type="protein sequence ID" value="CAI9301149.1"/>
    <property type="molecule type" value="Genomic_DNA"/>
</dbReference>
<organism evidence="1 2">
    <name type="scientific">Lactuca saligna</name>
    <name type="common">Willowleaf lettuce</name>
    <dbReference type="NCBI Taxonomy" id="75948"/>
    <lineage>
        <taxon>Eukaryota</taxon>
        <taxon>Viridiplantae</taxon>
        <taxon>Streptophyta</taxon>
        <taxon>Embryophyta</taxon>
        <taxon>Tracheophyta</taxon>
        <taxon>Spermatophyta</taxon>
        <taxon>Magnoliopsida</taxon>
        <taxon>eudicotyledons</taxon>
        <taxon>Gunneridae</taxon>
        <taxon>Pentapetalae</taxon>
        <taxon>asterids</taxon>
        <taxon>campanulids</taxon>
        <taxon>Asterales</taxon>
        <taxon>Asteraceae</taxon>
        <taxon>Cichorioideae</taxon>
        <taxon>Cichorieae</taxon>
        <taxon>Lactucinae</taxon>
        <taxon>Lactuca</taxon>
    </lineage>
</organism>
<dbReference type="AlphaFoldDB" id="A0AA36EM88"/>
<sequence>MQIIKPHGSIFTISNMRIKRVLKEEILRPALERDLARNKKLEGFKLIELRNRDRHNTIKINLRDQLEETGYLLRKYVRLKENPGVFEIAFFLNKKDYNFDNEMDWVVGVNPQDIRRNIEIRDLIQDAKQSERRANLWDQTGSIILGNQKMDEAENLRKEIKKSTTSDLSFRIEEIDPRQHTTYQICRDPMNGSNRY</sequence>
<keyword evidence="2" id="KW-1185">Reference proteome</keyword>
<protein>
    <submittedName>
        <fullName evidence="1">Uncharacterized protein</fullName>
    </submittedName>
</protein>